<accession>A0A9Q8VAJ8</accession>
<dbReference type="RefSeq" id="XP_047841425.1">
    <property type="nucleotide sequence ID" value="XM_047985448.1"/>
</dbReference>
<keyword evidence="3" id="KW-1185">Reference proteome</keyword>
<evidence type="ECO:0000256" key="1">
    <source>
        <dbReference type="SAM" id="MobiDB-lite"/>
    </source>
</evidence>
<sequence length="106" mass="11219">MEPMLMADAWALGAAGLAGVGVGQPSPLPAPSSNQAGKPPGSRRIQSGEADCRQGGRGPSLLDTTFFETYRRLYDDSPSAERRADASFSRHGGRTCPLYHDGQVND</sequence>
<name>A0A9Q8VAJ8_9HYPO</name>
<proteinExistence type="predicted"/>
<feature type="region of interest" description="Disordered" evidence="1">
    <location>
        <begin position="74"/>
        <end position="106"/>
    </location>
</feature>
<organism evidence="2 3">
    <name type="scientific">Purpureocillium takamizusanense</name>
    <dbReference type="NCBI Taxonomy" id="2060973"/>
    <lineage>
        <taxon>Eukaryota</taxon>
        <taxon>Fungi</taxon>
        <taxon>Dikarya</taxon>
        <taxon>Ascomycota</taxon>
        <taxon>Pezizomycotina</taxon>
        <taxon>Sordariomycetes</taxon>
        <taxon>Hypocreomycetidae</taxon>
        <taxon>Hypocreales</taxon>
        <taxon>Ophiocordycipitaceae</taxon>
        <taxon>Purpureocillium</taxon>
    </lineage>
</organism>
<reference evidence="2" key="1">
    <citation type="submission" date="2021-11" db="EMBL/GenBank/DDBJ databases">
        <title>Purpureocillium_takamizusanense_genome.</title>
        <authorList>
            <person name="Nguyen N.-H."/>
        </authorList>
    </citation>
    <scope>NUCLEOTIDE SEQUENCE</scope>
    <source>
        <strain evidence="2">PT3</strain>
    </source>
</reference>
<dbReference type="EMBL" id="CP086356">
    <property type="protein sequence ID" value="UNI17944.1"/>
    <property type="molecule type" value="Genomic_DNA"/>
</dbReference>
<gene>
    <name evidence="2" type="ORF">JDV02_004249</name>
</gene>
<dbReference type="Proteomes" id="UP000829364">
    <property type="component" value="Chromosome 3"/>
</dbReference>
<dbReference type="KEGG" id="ptkz:JDV02_004249"/>
<protein>
    <submittedName>
        <fullName evidence="2">Uncharacterized protein</fullName>
    </submittedName>
</protein>
<dbReference type="GeneID" id="72066204"/>
<feature type="region of interest" description="Disordered" evidence="1">
    <location>
        <begin position="18"/>
        <end position="61"/>
    </location>
</feature>
<dbReference type="AlphaFoldDB" id="A0A9Q8VAJ8"/>
<feature type="compositionally biased region" description="Basic and acidic residues" evidence="1">
    <location>
        <begin position="74"/>
        <end position="85"/>
    </location>
</feature>
<evidence type="ECO:0000313" key="3">
    <source>
        <dbReference type="Proteomes" id="UP000829364"/>
    </source>
</evidence>
<evidence type="ECO:0000313" key="2">
    <source>
        <dbReference type="EMBL" id="UNI17944.1"/>
    </source>
</evidence>